<dbReference type="AlphaFoldDB" id="A0A6A7G102"/>
<feature type="binding site" evidence="3">
    <location>
        <position position="275"/>
    </location>
    <ligand>
        <name>Zn(2+)</name>
        <dbReference type="ChEBI" id="CHEBI:29105"/>
    </ligand>
</feature>
<keyword evidence="3" id="KW-0479">Metal-binding</keyword>
<feature type="region of interest" description="Disordered" evidence="4">
    <location>
        <begin position="1"/>
        <end position="40"/>
    </location>
</feature>
<evidence type="ECO:0000313" key="6">
    <source>
        <dbReference type="EMBL" id="LAC24617.1"/>
    </source>
</evidence>
<feature type="binding site" evidence="3">
    <location>
        <position position="242"/>
    </location>
    <ligand>
        <name>Zn(2+)</name>
        <dbReference type="ChEBI" id="CHEBI:29105"/>
    </ligand>
</feature>
<dbReference type="InterPro" id="IPR029035">
    <property type="entry name" value="DHS-like_NAD/FAD-binding_dom"/>
</dbReference>
<evidence type="ECO:0000256" key="3">
    <source>
        <dbReference type="PROSITE-ProRule" id="PRU00236"/>
    </source>
</evidence>
<evidence type="ECO:0000256" key="2">
    <source>
        <dbReference type="ARBA" id="ARBA00023027"/>
    </source>
</evidence>
<dbReference type="InterPro" id="IPR050134">
    <property type="entry name" value="NAD-dep_sirtuin_deacylases"/>
</dbReference>
<organism evidence="6">
    <name type="scientific">Hirondellea gigas</name>
    <dbReference type="NCBI Taxonomy" id="1518452"/>
    <lineage>
        <taxon>Eukaryota</taxon>
        <taxon>Metazoa</taxon>
        <taxon>Ecdysozoa</taxon>
        <taxon>Arthropoda</taxon>
        <taxon>Crustacea</taxon>
        <taxon>Multicrustacea</taxon>
        <taxon>Malacostraca</taxon>
        <taxon>Eumalacostraca</taxon>
        <taxon>Peracarida</taxon>
        <taxon>Amphipoda</taxon>
        <taxon>Amphilochidea</taxon>
        <taxon>Lysianassida</taxon>
        <taxon>Lysianassidira</taxon>
        <taxon>Lysianassoidea</taxon>
        <taxon>Lysianassidae</taxon>
        <taxon>Hirondellea</taxon>
    </lineage>
</organism>
<dbReference type="InterPro" id="IPR026590">
    <property type="entry name" value="Ssirtuin_cat_dom"/>
</dbReference>
<dbReference type="Pfam" id="PF02146">
    <property type="entry name" value="SIR2"/>
    <property type="match status" value="1"/>
</dbReference>
<feature type="domain" description="Deacetylase sirtuin-type" evidence="5">
    <location>
        <begin position="98"/>
        <end position="412"/>
    </location>
</feature>
<keyword evidence="3" id="KW-0862">Zinc</keyword>
<reference evidence="6" key="1">
    <citation type="submission" date="2017-11" db="EMBL/GenBank/DDBJ databases">
        <title>The sensing device of the deep-sea amphipod.</title>
        <authorList>
            <person name="Kobayashi H."/>
            <person name="Nagahama T."/>
            <person name="Arai W."/>
            <person name="Sasagawa Y."/>
            <person name="Umeda M."/>
            <person name="Hayashi T."/>
            <person name="Nikaido I."/>
            <person name="Watanabe H."/>
            <person name="Oguri K."/>
            <person name="Kitazato H."/>
            <person name="Fujioka K."/>
            <person name="Kido Y."/>
            <person name="Takami H."/>
        </authorList>
    </citation>
    <scope>NUCLEOTIDE SEQUENCE</scope>
    <source>
        <tissue evidence="6">Whole body</tissue>
    </source>
</reference>
<feature type="binding site" evidence="3">
    <location>
        <position position="272"/>
    </location>
    <ligand>
        <name>Zn(2+)</name>
        <dbReference type="ChEBI" id="CHEBI:29105"/>
    </ligand>
</feature>
<evidence type="ECO:0000259" key="5">
    <source>
        <dbReference type="PROSITE" id="PS50305"/>
    </source>
</evidence>
<dbReference type="Gene3D" id="3.40.50.1220">
    <property type="entry name" value="TPP-binding domain"/>
    <property type="match status" value="1"/>
</dbReference>
<dbReference type="GO" id="GO:0070403">
    <property type="term" value="F:NAD+ binding"/>
    <property type="evidence" value="ECO:0007669"/>
    <property type="project" value="InterPro"/>
</dbReference>
<feature type="binding site" evidence="3">
    <location>
        <position position="238"/>
    </location>
    <ligand>
        <name>Zn(2+)</name>
        <dbReference type="ChEBI" id="CHEBI:29105"/>
    </ligand>
</feature>
<dbReference type="PANTHER" id="PTHR11085:SF10">
    <property type="entry name" value="NAD-DEPENDENT PROTEIN DEACYLASE SIRTUIN-5, MITOCHONDRIAL-RELATED"/>
    <property type="match status" value="1"/>
</dbReference>
<dbReference type="GO" id="GO:0046872">
    <property type="term" value="F:metal ion binding"/>
    <property type="evidence" value="ECO:0007669"/>
    <property type="project" value="UniProtKB-KW"/>
</dbReference>
<keyword evidence="2" id="KW-0520">NAD</keyword>
<dbReference type="SUPFAM" id="SSF52467">
    <property type="entry name" value="DHS-like NAD/FAD-binding domain"/>
    <property type="match status" value="1"/>
</dbReference>
<proteinExistence type="evidence at transcript level"/>
<evidence type="ECO:0000256" key="4">
    <source>
        <dbReference type="SAM" id="MobiDB-lite"/>
    </source>
</evidence>
<keyword evidence="1" id="KW-0808">Transferase</keyword>
<dbReference type="PANTHER" id="PTHR11085">
    <property type="entry name" value="NAD-DEPENDENT PROTEIN DEACYLASE SIRTUIN-5, MITOCHONDRIAL-RELATED"/>
    <property type="match status" value="1"/>
</dbReference>
<dbReference type="GO" id="GO:0017136">
    <property type="term" value="F:histone deacetylase activity, NAD-dependent"/>
    <property type="evidence" value="ECO:0007669"/>
    <property type="project" value="TreeGrafter"/>
</dbReference>
<evidence type="ECO:0000256" key="1">
    <source>
        <dbReference type="ARBA" id="ARBA00022679"/>
    </source>
</evidence>
<feature type="active site" description="Proton acceptor" evidence="3">
    <location>
        <position position="230"/>
    </location>
</feature>
<dbReference type="InterPro" id="IPR003000">
    <property type="entry name" value="Sirtuin"/>
</dbReference>
<dbReference type="PROSITE" id="PS50305">
    <property type="entry name" value="SIRTUIN"/>
    <property type="match status" value="1"/>
</dbReference>
<dbReference type="EMBL" id="IACT01005462">
    <property type="protein sequence ID" value="LAC24617.1"/>
    <property type="molecule type" value="mRNA"/>
</dbReference>
<protein>
    <submittedName>
        <fullName evidence="6">NAD-dependent protein deacetylase</fullName>
    </submittedName>
</protein>
<accession>A0A6A7G102</accession>
<name>A0A6A7G102_9CRUS</name>
<sequence length="439" mass="49262">MMKRKDESSQIQPSNVASKKAHVSVDQQRRSDPKDDDEDQDSDIVEWISSHLFGSVIWSSDHEHVPVDYVGPHLKEVGDPNLFVVQQKCGDFSEGKDSNGFLSEIAKAAHLLKSASSLLVIAGAGMCVDSGLPDYRSPNGFWNDYKPIRKLGISLTEMSESDWFRTNINLAWGFYAHRIKMYSATKPHNGFQIIKNLADHLPLGHFVFTSNIDSQFQAAGFPEDRIFESHGSLQFTQCRSNCSNAKILRNKLQLRFNPNSFELLNPENIDKCEICGDFRRPNVSFFSDSDQTYNSKRIEKQKSRLITWLYSLIGFRKEDCSKSTNDCEETIYSNSQSIKLSSLASNAAPTSPSQKPATHSPSLVVLEIGCGVSLHSLRCESDELLRKFSEIPSQRRLVDSIDLIRINPLNWTVPKGETNVGIGLGALEALQKIQTLIEN</sequence>